<organism evidence="2 3">
    <name type="scientific">Dinoponera quadriceps</name>
    <name type="common">South American ant</name>
    <dbReference type="NCBI Taxonomy" id="609295"/>
    <lineage>
        <taxon>Eukaryota</taxon>
        <taxon>Metazoa</taxon>
        <taxon>Ecdysozoa</taxon>
        <taxon>Arthropoda</taxon>
        <taxon>Hexapoda</taxon>
        <taxon>Insecta</taxon>
        <taxon>Pterygota</taxon>
        <taxon>Neoptera</taxon>
        <taxon>Endopterygota</taxon>
        <taxon>Hymenoptera</taxon>
        <taxon>Apocrita</taxon>
        <taxon>Aculeata</taxon>
        <taxon>Formicoidea</taxon>
        <taxon>Formicidae</taxon>
        <taxon>Ponerinae</taxon>
        <taxon>Ponerini</taxon>
        <taxon>Dinoponera</taxon>
    </lineage>
</organism>
<dbReference type="GeneID" id="106752214"/>
<protein>
    <submittedName>
        <fullName evidence="3">Uncharacterized protein LOC106752214</fullName>
    </submittedName>
</protein>
<keyword evidence="2" id="KW-1185">Reference proteome</keyword>
<gene>
    <name evidence="3" type="primary">LOC106752214</name>
</gene>
<dbReference type="KEGG" id="dqu:106752214"/>
<evidence type="ECO:0000256" key="1">
    <source>
        <dbReference type="SAM" id="Phobius"/>
    </source>
</evidence>
<evidence type="ECO:0000313" key="3">
    <source>
        <dbReference type="RefSeq" id="XP_014489238.1"/>
    </source>
</evidence>
<name>A0A6P3YFL6_DINQU</name>
<dbReference type="OrthoDB" id="7407406at2759"/>
<evidence type="ECO:0000313" key="2">
    <source>
        <dbReference type="Proteomes" id="UP000515204"/>
    </source>
</evidence>
<reference evidence="3" key="1">
    <citation type="submission" date="2025-08" db="UniProtKB">
        <authorList>
            <consortium name="RefSeq"/>
        </authorList>
    </citation>
    <scope>IDENTIFICATION</scope>
</reference>
<dbReference type="Proteomes" id="UP000515204">
    <property type="component" value="Unplaced"/>
</dbReference>
<sequence length="247" mass="28627">MACILSRTPILYRATYFKSVICNPIAQVIRVKNYGHFDPIKSDSILEKKLKLKDNISDDYKLIYREHTTIHRLIILSYNGGWLFLFLSILNAIYIIITDPTLSKPYKRLYQEEPDEKYLEENIDEEGRLMNTDEEGNPLITMQPPSKFSKIISVFGGIVTSAILIITTKTMPLRIYHSPKQKLFKGMFVSNIIHGKKLEIFSEGSAVVMFRKFMPEALFKINGRIVLLDKECFAVQKLREMMIHKAK</sequence>
<keyword evidence="1" id="KW-0472">Membrane</keyword>
<feature type="transmembrane region" description="Helical" evidence="1">
    <location>
        <begin position="148"/>
        <end position="167"/>
    </location>
</feature>
<dbReference type="AlphaFoldDB" id="A0A6P3YFL6"/>
<proteinExistence type="predicted"/>
<keyword evidence="1" id="KW-1133">Transmembrane helix</keyword>
<feature type="transmembrane region" description="Helical" evidence="1">
    <location>
        <begin position="73"/>
        <end position="97"/>
    </location>
</feature>
<keyword evidence="1" id="KW-0812">Transmembrane</keyword>
<accession>A0A6P3YFL6</accession>
<dbReference type="RefSeq" id="XP_014489238.1">
    <property type="nucleotide sequence ID" value="XM_014633752.1"/>
</dbReference>